<name>A0A9R1VNW2_LACSA</name>
<dbReference type="OrthoDB" id="1668162at2759"/>
<dbReference type="PROSITE" id="PS51444">
    <property type="entry name" value="FH2"/>
    <property type="match status" value="1"/>
</dbReference>
<dbReference type="EMBL" id="NBSK02000005">
    <property type="protein sequence ID" value="KAJ0208275.1"/>
    <property type="molecule type" value="Genomic_DNA"/>
</dbReference>
<protein>
    <recommendedName>
        <fullName evidence="2">Formin-like protein</fullName>
    </recommendedName>
</protein>
<dbReference type="Proteomes" id="UP000235145">
    <property type="component" value="Unassembled WGS sequence"/>
</dbReference>
<dbReference type="AlphaFoldDB" id="A0A9R1VNW2"/>
<evidence type="ECO:0000313" key="4">
    <source>
        <dbReference type="EMBL" id="KAJ0208275.1"/>
    </source>
</evidence>
<dbReference type="InterPro" id="IPR051144">
    <property type="entry name" value="Formin_homology_domain"/>
</dbReference>
<dbReference type="Gene3D" id="1.20.58.2220">
    <property type="entry name" value="Formin, FH2 domain"/>
    <property type="match status" value="1"/>
</dbReference>
<comment type="similarity">
    <text evidence="1">Belongs to the formin-like family. Class-II subfamily.</text>
</comment>
<proteinExistence type="inferred from homology"/>
<dbReference type="InterPro" id="IPR015425">
    <property type="entry name" value="FH2_Formin"/>
</dbReference>
<comment type="caution">
    <text evidence="4">The sequence shown here is derived from an EMBL/GenBank/DDBJ whole genome shotgun (WGS) entry which is preliminary data.</text>
</comment>
<dbReference type="PANTHER" id="PTHR45733:SF28">
    <property type="entry name" value="FORMIN-LIKE PROTEIN"/>
    <property type="match status" value="1"/>
</dbReference>
<dbReference type="SMART" id="SM00498">
    <property type="entry name" value="FH2"/>
    <property type="match status" value="1"/>
</dbReference>
<evidence type="ECO:0000259" key="3">
    <source>
        <dbReference type="PROSITE" id="PS51444"/>
    </source>
</evidence>
<gene>
    <name evidence="4" type="ORF">LSAT_V11C500236630</name>
</gene>
<dbReference type="SUPFAM" id="SSF101447">
    <property type="entry name" value="Formin homology 2 domain (FH2 domain)"/>
    <property type="match status" value="1"/>
</dbReference>
<feature type="domain" description="FH2" evidence="3">
    <location>
        <begin position="1"/>
        <end position="313"/>
    </location>
</feature>
<dbReference type="InterPro" id="IPR042201">
    <property type="entry name" value="FH2_Formin_sf"/>
</dbReference>
<accession>A0A9R1VNW2</accession>
<reference evidence="4 5" key="1">
    <citation type="journal article" date="2017" name="Nat. Commun.">
        <title>Genome assembly with in vitro proximity ligation data and whole-genome triplication in lettuce.</title>
        <authorList>
            <person name="Reyes-Chin-Wo S."/>
            <person name="Wang Z."/>
            <person name="Yang X."/>
            <person name="Kozik A."/>
            <person name="Arikit S."/>
            <person name="Song C."/>
            <person name="Xia L."/>
            <person name="Froenicke L."/>
            <person name="Lavelle D.O."/>
            <person name="Truco M.J."/>
            <person name="Xia R."/>
            <person name="Zhu S."/>
            <person name="Xu C."/>
            <person name="Xu H."/>
            <person name="Xu X."/>
            <person name="Cox K."/>
            <person name="Korf I."/>
            <person name="Meyers B.C."/>
            <person name="Michelmore R.W."/>
        </authorList>
    </citation>
    <scope>NUCLEOTIDE SEQUENCE [LARGE SCALE GENOMIC DNA]</scope>
    <source>
        <strain evidence="5">cv. Salinas</strain>
        <tissue evidence="4">Seedlings</tissue>
    </source>
</reference>
<evidence type="ECO:0000256" key="2">
    <source>
        <dbReference type="RuleBase" id="RU361260"/>
    </source>
</evidence>
<evidence type="ECO:0000256" key="1">
    <source>
        <dbReference type="ARBA" id="ARBA00006468"/>
    </source>
</evidence>
<evidence type="ECO:0000313" key="5">
    <source>
        <dbReference type="Proteomes" id="UP000235145"/>
    </source>
</evidence>
<organism evidence="4 5">
    <name type="scientific">Lactuca sativa</name>
    <name type="common">Garden lettuce</name>
    <dbReference type="NCBI Taxonomy" id="4236"/>
    <lineage>
        <taxon>Eukaryota</taxon>
        <taxon>Viridiplantae</taxon>
        <taxon>Streptophyta</taxon>
        <taxon>Embryophyta</taxon>
        <taxon>Tracheophyta</taxon>
        <taxon>Spermatophyta</taxon>
        <taxon>Magnoliopsida</taxon>
        <taxon>eudicotyledons</taxon>
        <taxon>Gunneridae</taxon>
        <taxon>Pentapetalae</taxon>
        <taxon>asterids</taxon>
        <taxon>campanulids</taxon>
        <taxon>Asterales</taxon>
        <taxon>Asteraceae</taxon>
        <taxon>Cichorioideae</taxon>
        <taxon>Cichorieae</taxon>
        <taxon>Lactucinae</taxon>
        <taxon>Lactuca</taxon>
    </lineage>
</organism>
<keyword evidence="5" id="KW-1185">Reference proteome</keyword>
<dbReference type="Pfam" id="PF02181">
    <property type="entry name" value="FH2"/>
    <property type="match status" value="1"/>
</dbReference>
<sequence>MANNMEIMLAKLKMPLSDLVTAILAMNDELIDSDQLEDCLKFYPTNEEMEQLKKFTDDYETLGKREQYFLELMKVPRMDAKLRVFLFKIKFNVQLSEFKTSLNTVNSACDEVRRSTKLKEIMKRILYLGNTLNQGTARGAAVGFKLDSLLILTDTRASDSKMTLMHYLCKKIASKSPSLLDFHEDLVSLEAATEIELKVLADEMQSITMGLENAKQELAASANDGPISQGFHKTLKEFIGQAEAEMTSVMEFYSIVCRNADALAIYFGEDPTRCPFEQATMTLLNFVRLFRKCDEENRKQEAEMEEVKGVNVK</sequence>
<dbReference type="PANTHER" id="PTHR45733">
    <property type="entry name" value="FORMIN-J"/>
    <property type="match status" value="1"/>
</dbReference>